<dbReference type="EMBL" id="CP029149">
    <property type="protein sequence ID" value="QHN65507.1"/>
    <property type="molecule type" value="Genomic_DNA"/>
</dbReference>
<gene>
    <name evidence="1" type="ORF">DBX24_06215</name>
</gene>
<dbReference type="AlphaFoldDB" id="A0A6P1QWJ6"/>
<name>A0A6P1QWJ6_9FLAO</name>
<organism evidence="1 2">
    <name type="scientific">Bergeyella cardium</name>
    <dbReference type="NCBI Taxonomy" id="1585976"/>
    <lineage>
        <taxon>Bacteria</taxon>
        <taxon>Pseudomonadati</taxon>
        <taxon>Bacteroidota</taxon>
        <taxon>Flavobacteriia</taxon>
        <taxon>Flavobacteriales</taxon>
        <taxon>Weeksellaceae</taxon>
        <taxon>Bergeyella</taxon>
    </lineage>
</organism>
<reference evidence="1 2" key="1">
    <citation type="submission" date="2018-04" db="EMBL/GenBank/DDBJ databases">
        <title>Characteristic and Complete Genome Sequencing of A Novel Member of Infective Endocarditis Causative Bacteria: Bergeyella cardium QL-PH.</title>
        <authorList>
            <person name="Pan H."/>
            <person name="Sun E."/>
            <person name="Zhang Y."/>
        </authorList>
    </citation>
    <scope>NUCLEOTIDE SEQUENCE [LARGE SCALE GENOMIC DNA]</scope>
    <source>
        <strain evidence="1 2">HPQL</strain>
    </source>
</reference>
<accession>A0A6P1QWJ6</accession>
<evidence type="ECO:0000313" key="2">
    <source>
        <dbReference type="Proteomes" id="UP000464318"/>
    </source>
</evidence>
<dbReference type="OrthoDB" id="1151448at2"/>
<dbReference type="Proteomes" id="UP000464318">
    <property type="component" value="Chromosome"/>
</dbReference>
<dbReference type="KEGG" id="bcad:DBX24_06215"/>
<proteinExistence type="predicted"/>
<sequence>MNDIRDIRRTINQEIVKKIFGNKKNAIIFLSYFNYDGNMWSRKSSSEVYNEIVRIWNYDEAKDKLREIFKNTPKYLRGLEGENNINILISEWRNLGLGNISWPFSQGQFDNFVQSLNSENSDRNTKDEKVKEAAVKYRRIKEINTERNDFLETLIFQKNENIIPTISHSRGVDFFIDGISYDQKVAKSPTQEFKRDFNNWREIAINSPEKVAEYLYKYQDEGRFGASPRLFIVYLDENISPLRVRELIDRSSLDTPLQITFNYNHQNGGIRTYKTQAFIILLYNN</sequence>
<keyword evidence="2" id="KW-1185">Reference proteome</keyword>
<dbReference type="RefSeq" id="WP_160224320.1">
    <property type="nucleotide sequence ID" value="NZ_CP029149.1"/>
</dbReference>
<evidence type="ECO:0000313" key="1">
    <source>
        <dbReference type="EMBL" id="QHN65507.1"/>
    </source>
</evidence>
<protein>
    <submittedName>
        <fullName evidence="1">Uncharacterized protein</fullName>
    </submittedName>
</protein>